<evidence type="ECO:0000256" key="2">
    <source>
        <dbReference type="SAM" id="SignalP"/>
    </source>
</evidence>
<feature type="region of interest" description="Disordered" evidence="1">
    <location>
        <begin position="28"/>
        <end position="60"/>
    </location>
</feature>
<accession>A0A3G1KUM0</accession>
<evidence type="ECO:0000256" key="1">
    <source>
        <dbReference type="SAM" id="MobiDB-lite"/>
    </source>
</evidence>
<dbReference type="RefSeq" id="WP_148135393.1">
    <property type="nucleotide sequence ID" value="NZ_CP017634.1"/>
</dbReference>
<dbReference type="InterPro" id="IPR047750">
    <property type="entry name" value="YdjY-like"/>
</dbReference>
<evidence type="ECO:0008006" key="5">
    <source>
        <dbReference type="Google" id="ProtNLM"/>
    </source>
</evidence>
<keyword evidence="4" id="KW-1185">Reference proteome</keyword>
<dbReference type="OrthoDB" id="6571992at2"/>
<sequence>MKKYFKLIFVAVLALFVIISAGCGNQTEGQQTGEQQNVEGSDQQTAPPADAVGNLTKENPLEVNKEEGTVTFLAQVNGKYFYEPTRHGAVFAEGGNGEKSVFRAFADPEAFYHALVEIGATAGENMTMENMETTNVQGDGFDVTVTWTGAEKEVTLDEAITDSNGTPFDIRFGGNLKNAQDKKTGCLICLDSCPVGITSNAAYTFGAVESRKDVEFMGNKDVLPADGTFVAVKMALKK</sequence>
<evidence type="ECO:0000313" key="3">
    <source>
        <dbReference type="EMBL" id="ATW26117.1"/>
    </source>
</evidence>
<dbReference type="PROSITE" id="PS51257">
    <property type="entry name" value="PROKAR_LIPOPROTEIN"/>
    <property type="match status" value="1"/>
</dbReference>
<protein>
    <recommendedName>
        <fullName evidence="5">4Fe-4S ferredoxin-type domain-containing protein</fullName>
    </recommendedName>
</protein>
<feature type="chain" id="PRO_5039253274" description="4Fe-4S ferredoxin-type domain-containing protein" evidence="2">
    <location>
        <begin position="22"/>
        <end position="238"/>
    </location>
</feature>
<dbReference type="Proteomes" id="UP000323521">
    <property type="component" value="Chromosome"/>
</dbReference>
<proteinExistence type="predicted"/>
<dbReference type="AlphaFoldDB" id="A0A3G1KUM0"/>
<name>A0A3G1KUM0_FORW1</name>
<dbReference type="KEGG" id="fwa:DCMF_16255"/>
<gene>
    <name evidence="3" type="ORF">DCMF_16255</name>
</gene>
<organism evidence="3 4">
    <name type="scientific">Formimonas warabiya</name>
    <dbReference type="NCBI Taxonomy" id="1761012"/>
    <lineage>
        <taxon>Bacteria</taxon>
        <taxon>Bacillati</taxon>
        <taxon>Bacillota</taxon>
        <taxon>Clostridia</taxon>
        <taxon>Eubacteriales</taxon>
        <taxon>Peptococcaceae</taxon>
        <taxon>Candidatus Formimonas</taxon>
    </lineage>
</organism>
<keyword evidence="2" id="KW-0732">Signal</keyword>
<dbReference type="EMBL" id="CP017634">
    <property type="protein sequence ID" value="ATW26117.1"/>
    <property type="molecule type" value="Genomic_DNA"/>
</dbReference>
<feature type="signal peptide" evidence="2">
    <location>
        <begin position="1"/>
        <end position="21"/>
    </location>
</feature>
<evidence type="ECO:0000313" key="4">
    <source>
        <dbReference type="Proteomes" id="UP000323521"/>
    </source>
</evidence>
<dbReference type="NCBIfam" id="NF040466">
    <property type="entry name" value="ydjY_domain"/>
    <property type="match status" value="1"/>
</dbReference>
<reference evidence="3 4" key="1">
    <citation type="submission" date="2016-10" db="EMBL/GenBank/DDBJ databases">
        <title>Complete Genome Sequence of Peptococcaceae strain DCMF.</title>
        <authorList>
            <person name="Edwards R.J."/>
            <person name="Holland S.I."/>
            <person name="Deshpande N.P."/>
            <person name="Wong Y.K."/>
            <person name="Ertan H."/>
            <person name="Manefield M."/>
            <person name="Russell T.L."/>
            <person name="Lee M.J."/>
        </authorList>
    </citation>
    <scope>NUCLEOTIDE SEQUENCE [LARGE SCALE GENOMIC DNA]</scope>
    <source>
        <strain evidence="3 4">DCMF</strain>
    </source>
</reference>
<feature type="compositionally biased region" description="Low complexity" evidence="1">
    <location>
        <begin position="28"/>
        <end position="37"/>
    </location>
</feature>